<proteinExistence type="predicted"/>
<sequence>MKFSLLFTLLIACCYVASYSQGSNEHNYGIEHTVDEPSHLFEDDEVLEVSLRFKVRQYTRKKPREYIKALLTTHHSPVDSVNHKLKLKSRGEFRNEYCSFPPIKLNFKKGDFDYEDLDDLNKVKLVTHCQYSKQSAQYIYKEYLCYKLYSVLSNQSFGVRLLKINYIDTGKKKKVIEQYGFLIEPVNMLSERHEILHTEVSTISQLHIQPNILDRVAIFNYMIGNGDWSVKGQHNLKVFVPLVPSPQPNGIAVPYDFDYSGMVNTSYAVPNEESSISSVTERYYMGVCRSEEGFREALQEFLDKKEALYQVVTEFELLNDFHKKQMLNYLDSFYDEFENDRIIRSMQSTCLSY</sequence>
<name>A0ABS1HLZ7_9BACT</name>
<dbReference type="Proteomes" id="UP000605676">
    <property type="component" value="Unassembled WGS sequence"/>
</dbReference>
<dbReference type="EMBL" id="JAENRR010000037">
    <property type="protein sequence ID" value="MBK3518572.1"/>
    <property type="molecule type" value="Genomic_DNA"/>
</dbReference>
<keyword evidence="3" id="KW-1185">Reference proteome</keyword>
<accession>A0ABS1HLZ7</accession>
<keyword evidence="1" id="KW-0732">Signal</keyword>
<feature type="signal peptide" evidence="1">
    <location>
        <begin position="1"/>
        <end position="20"/>
    </location>
</feature>
<evidence type="ECO:0000313" key="2">
    <source>
        <dbReference type="EMBL" id="MBK3518572.1"/>
    </source>
</evidence>
<protein>
    <submittedName>
        <fullName evidence="2">Uncharacterized protein</fullName>
    </submittedName>
</protein>
<reference evidence="2 3" key="1">
    <citation type="submission" date="2021-01" db="EMBL/GenBank/DDBJ databases">
        <title>Carboxyliciviraga sp.nov., isolated from coastal sediments.</title>
        <authorList>
            <person name="Lu D."/>
            <person name="Zhang T."/>
        </authorList>
    </citation>
    <scope>NUCLEOTIDE SEQUENCE [LARGE SCALE GENOMIC DNA]</scope>
    <source>
        <strain evidence="2 3">N1Y132</strain>
    </source>
</reference>
<comment type="caution">
    <text evidence="2">The sequence shown here is derived from an EMBL/GenBank/DDBJ whole genome shotgun (WGS) entry which is preliminary data.</text>
</comment>
<evidence type="ECO:0000313" key="3">
    <source>
        <dbReference type="Proteomes" id="UP000605676"/>
    </source>
</evidence>
<feature type="chain" id="PRO_5047210944" evidence="1">
    <location>
        <begin position="21"/>
        <end position="353"/>
    </location>
</feature>
<gene>
    <name evidence="2" type="ORF">JIV24_14600</name>
</gene>
<organism evidence="2 3">
    <name type="scientific">Carboxylicivirga marina</name>
    <dbReference type="NCBI Taxonomy" id="2800988"/>
    <lineage>
        <taxon>Bacteria</taxon>
        <taxon>Pseudomonadati</taxon>
        <taxon>Bacteroidota</taxon>
        <taxon>Bacteroidia</taxon>
        <taxon>Marinilabiliales</taxon>
        <taxon>Marinilabiliaceae</taxon>
        <taxon>Carboxylicivirga</taxon>
    </lineage>
</organism>
<evidence type="ECO:0000256" key="1">
    <source>
        <dbReference type="SAM" id="SignalP"/>
    </source>
</evidence>
<dbReference type="RefSeq" id="WP_200465799.1">
    <property type="nucleotide sequence ID" value="NZ_JAENRR010000037.1"/>
</dbReference>